<dbReference type="PANTHER" id="PTHR37490:SF3">
    <property type="entry name" value="DUF3431 DOMAIN CONTAINING PROTEIN"/>
    <property type="match status" value="1"/>
</dbReference>
<evidence type="ECO:0000313" key="4">
    <source>
        <dbReference type="EMBL" id="KAB8077473.1"/>
    </source>
</evidence>
<feature type="transmembrane region" description="Helical" evidence="3">
    <location>
        <begin position="7"/>
        <end position="28"/>
    </location>
</feature>
<keyword evidence="3" id="KW-0812">Transmembrane</keyword>
<keyword evidence="5" id="KW-1185">Reference proteome</keyword>
<dbReference type="OrthoDB" id="426718at2759"/>
<dbReference type="PANTHER" id="PTHR37490">
    <property type="entry name" value="EXPRESSED PROTEIN"/>
    <property type="match status" value="1"/>
</dbReference>
<dbReference type="AlphaFoldDB" id="A0A5N5X9P3"/>
<accession>A0A5N5X9P3</accession>
<dbReference type="EMBL" id="ML732168">
    <property type="protein sequence ID" value="KAB8077473.1"/>
    <property type="molecule type" value="Genomic_DNA"/>
</dbReference>
<keyword evidence="1" id="KW-0175">Coiled coil</keyword>
<gene>
    <name evidence="4" type="ORF">BDV29DRAFT_168228</name>
</gene>
<feature type="coiled-coil region" evidence="1">
    <location>
        <begin position="311"/>
        <end position="361"/>
    </location>
</feature>
<organism evidence="4 5">
    <name type="scientific">Aspergillus leporis</name>
    <dbReference type="NCBI Taxonomy" id="41062"/>
    <lineage>
        <taxon>Eukaryota</taxon>
        <taxon>Fungi</taxon>
        <taxon>Dikarya</taxon>
        <taxon>Ascomycota</taxon>
        <taxon>Pezizomycotina</taxon>
        <taxon>Eurotiomycetes</taxon>
        <taxon>Eurotiomycetidae</taxon>
        <taxon>Eurotiales</taxon>
        <taxon>Aspergillaceae</taxon>
        <taxon>Aspergillus</taxon>
        <taxon>Aspergillus subgen. Circumdati</taxon>
    </lineage>
</organism>
<proteinExistence type="predicted"/>
<protein>
    <submittedName>
        <fullName evidence="4">Uncharacterized protein</fullName>
    </submittedName>
</protein>
<evidence type="ECO:0000256" key="2">
    <source>
        <dbReference type="SAM" id="MobiDB-lite"/>
    </source>
</evidence>
<feature type="region of interest" description="Disordered" evidence="2">
    <location>
        <begin position="37"/>
        <end position="61"/>
    </location>
</feature>
<sequence>MQQRRRALWLAIPTLILLIITYFFYLSMQQGPALLPTKSVPTPQEPYTPEPEDVPKETPTHHLSPWVERNVTRTLVIAQLQEEDTSWVNSLVREDIYLSSAIYVVDNTSAPLTVPLNKGHEVMVYLTYIIDHYYSLSDISMFMHAHQITWHNNDFLDSDSAKMVRRLRSQHVLQNGYMNLRCHLDPGCPDHIHPYVGKDSDDILNVPEAAVIGKAWGQLFPGSPVPLVLSQPCCAQFAVSAEQIRKVPLERYLESRHWLLATELDDRLSGRVWEYVWQWLFTGQSEFCPIETTCYCEGYGICFDPSEYQLYFQIRGEARKLEGEVRELEQNEADAPTHERITELKRKIDELHGRMNQIRVKTKGMGQ</sequence>
<evidence type="ECO:0000313" key="5">
    <source>
        <dbReference type="Proteomes" id="UP000326565"/>
    </source>
</evidence>
<dbReference type="Proteomes" id="UP000326565">
    <property type="component" value="Unassembled WGS sequence"/>
</dbReference>
<reference evidence="4 5" key="1">
    <citation type="submission" date="2019-04" db="EMBL/GenBank/DDBJ databases">
        <title>Friends and foes A comparative genomics study of 23 Aspergillus species from section Flavi.</title>
        <authorList>
            <consortium name="DOE Joint Genome Institute"/>
            <person name="Kjaerbolling I."/>
            <person name="Vesth T."/>
            <person name="Frisvad J.C."/>
            <person name="Nybo J.L."/>
            <person name="Theobald S."/>
            <person name="Kildgaard S."/>
            <person name="Isbrandt T."/>
            <person name="Kuo A."/>
            <person name="Sato A."/>
            <person name="Lyhne E.K."/>
            <person name="Kogle M.E."/>
            <person name="Wiebenga A."/>
            <person name="Kun R.S."/>
            <person name="Lubbers R.J."/>
            <person name="Makela M.R."/>
            <person name="Barry K."/>
            <person name="Chovatia M."/>
            <person name="Clum A."/>
            <person name="Daum C."/>
            <person name="Haridas S."/>
            <person name="He G."/>
            <person name="LaButti K."/>
            <person name="Lipzen A."/>
            <person name="Mondo S."/>
            <person name="Riley R."/>
            <person name="Salamov A."/>
            <person name="Simmons B.A."/>
            <person name="Magnuson J.K."/>
            <person name="Henrissat B."/>
            <person name="Mortensen U.H."/>
            <person name="Larsen T.O."/>
            <person name="Devries R.P."/>
            <person name="Grigoriev I.V."/>
            <person name="Machida M."/>
            <person name="Baker S.E."/>
            <person name="Andersen M.R."/>
        </authorList>
    </citation>
    <scope>NUCLEOTIDE SEQUENCE [LARGE SCALE GENOMIC DNA]</scope>
    <source>
        <strain evidence="4 5">CBS 151.66</strain>
    </source>
</reference>
<evidence type="ECO:0000256" key="1">
    <source>
        <dbReference type="SAM" id="Coils"/>
    </source>
</evidence>
<name>A0A5N5X9P3_9EURO</name>
<keyword evidence="3" id="KW-0472">Membrane</keyword>
<evidence type="ECO:0000256" key="3">
    <source>
        <dbReference type="SAM" id="Phobius"/>
    </source>
</evidence>
<dbReference type="InterPro" id="IPR021838">
    <property type="entry name" value="DUF3431"/>
</dbReference>
<dbReference type="Pfam" id="PF11913">
    <property type="entry name" value="DUF3431"/>
    <property type="match status" value="1"/>
</dbReference>
<keyword evidence="3" id="KW-1133">Transmembrane helix</keyword>